<comment type="cofactor">
    <cofactor evidence="1">
        <name>pyridoxal 5'-phosphate</name>
        <dbReference type="ChEBI" id="CHEBI:597326"/>
    </cofactor>
</comment>
<protein>
    <submittedName>
        <fullName evidence="3">DegT/DnrJ/EryC1/StrS family aminotransferase</fullName>
    </submittedName>
</protein>
<dbReference type="SUPFAM" id="SSF53383">
    <property type="entry name" value="PLP-dependent transferases"/>
    <property type="match status" value="1"/>
</dbReference>
<accession>A0ABS0D6G8</accession>
<evidence type="ECO:0000256" key="1">
    <source>
        <dbReference type="ARBA" id="ARBA00001933"/>
    </source>
</evidence>
<dbReference type="PANTHER" id="PTHR30244:SF34">
    <property type="entry name" value="DTDP-4-AMINO-4,6-DIDEOXYGALACTOSE TRANSAMINASE"/>
    <property type="match status" value="1"/>
</dbReference>
<dbReference type="InterPro" id="IPR000653">
    <property type="entry name" value="DegT/StrS_aminotransferase"/>
</dbReference>
<dbReference type="InterPro" id="IPR015422">
    <property type="entry name" value="PyrdxlP-dep_Trfase_small"/>
</dbReference>
<dbReference type="PANTHER" id="PTHR30244">
    <property type="entry name" value="TRANSAMINASE"/>
    <property type="match status" value="1"/>
</dbReference>
<evidence type="ECO:0000313" key="4">
    <source>
        <dbReference type="Proteomes" id="UP000702209"/>
    </source>
</evidence>
<dbReference type="EMBL" id="JADLQX010000055">
    <property type="protein sequence ID" value="MBF6302759.1"/>
    <property type="molecule type" value="Genomic_DNA"/>
</dbReference>
<dbReference type="InterPro" id="IPR015424">
    <property type="entry name" value="PyrdxlP-dep_Trfase"/>
</dbReference>
<comment type="caution">
    <text evidence="3">The sequence shown here is derived from an EMBL/GenBank/DDBJ whole genome shotgun (WGS) entry which is preliminary data.</text>
</comment>
<sequence length="164" mass="17548">LAQTLPASGPPAPPPPAASPATGPRSTRHPVTEATYLDKALANFDHVAALRTALWRNYARELAALERVELVDVDIDNTVPFNLVVRVDDRDGVFARMKAAGIGVGVHYPPNHTQPAFERWHRRLPDTEASAPRLLSLPFHPAMTEVDVTTVVAALAAALAPAAS</sequence>
<dbReference type="GO" id="GO:0008483">
    <property type="term" value="F:transaminase activity"/>
    <property type="evidence" value="ECO:0007669"/>
    <property type="project" value="UniProtKB-KW"/>
</dbReference>
<evidence type="ECO:0000256" key="2">
    <source>
        <dbReference type="SAM" id="MobiDB-lite"/>
    </source>
</evidence>
<keyword evidence="3" id="KW-0808">Transferase</keyword>
<proteinExistence type="predicted"/>
<keyword evidence="4" id="KW-1185">Reference proteome</keyword>
<feature type="region of interest" description="Disordered" evidence="2">
    <location>
        <begin position="1"/>
        <end position="29"/>
    </location>
</feature>
<dbReference type="Pfam" id="PF01041">
    <property type="entry name" value="DegT_DnrJ_EryC1"/>
    <property type="match status" value="1"/>
</dbReference>
<keyword evidence="3" id="KW-0032">Aminotransferase</keyword>
<evidence type="ECO:0000313" key="3">
    <source>
        <dbReference type="EMBL" id="MBF6302759.1"/>
    </source>
</evidence>
<dbReference type="Proteomes" id="UP000702209">
    <property type="component" value="Unassembled WGS sequence"/>
</dbReference>
<gene>
    <name evidence="3" type="ORF">IU459_35280</name>
</gene>
<name>A0ABS0D6G8_9NOCA</name>
<reference evidence="3 4" key="1">
    <citation type="submission" date="2020-10" db="EMBL/GenBank/DDBJ databases">
        <title>Identification of Nocardia species via Next-generation sequencing and recognition of intraspecies genetic diversity.</title>
        <authorList>
            <person name="Li P."/>
            <person name="Li P."/>
            <person name="Lu B."/>
        </authorList>
    </citation>
    <scope>NUCLEOTIDE SEQUENCE [LARGE SCALE GENOMIC DNA]</scope>
    <source>
        <strain evidence="3 4">BJ06-0157</strain>
    </source>
</reference>
<feature type="non-terminal residue" evidence="3">
    <location>
        <position position="1"/>
    </location>
</feature>
<feature type="compositionally biased region" description="Pro residues" evidence="2">
    <location>
        <begin position="8"/>
        <end position="18"/>
    </location>
</feature>
<organism evidence="3 4">
    <name type="scientific">Nocardia amamiensis</name>
    <dbReference type="NCBI Taxonomy" id="404578"/>
    <lineage>
        <taxon>Bacteria</taxon>
        <taxon>Bacillati</taxon>
        <taxon>Actinomycetota</taxon>
        <taxon>Actinomycetes</taxon>
        <taxon>Mycobacteriales</taxon>
        <taxon>Nocardiaceae</taxon>
        <taxon>Nocardia</taxon>
    </lineage>
</organism>
<dbReference type="Gene3D" id="3.90.1150.10">
    <property type="entry name" value="Aspartate Aminotransferase, domain 1"/>
    <property type="match status" value="1"/>
</dbReference>